<gene>
    <name evidence="1" type="ORF">CBO05P1_182</name>
</gene>
<dbReference type="RefSeq" id="WP_030031982.1">
    <property type="nucleotide sequence ID" value="NZ_BA000058.1"/>
</dbReference>
<dbReference type="HOGENOM" id="CLU_1500986_0_0_9"/>
<protein>
    <submittedName>
        <fullName evidence="1">Phage virion protein</fullName>
    </submittedName>
</protein>
<name>A0A060N372_CLOBO</name>
<dbReference type="EMBL" id="BA000058">
    <property type="protein sequence ID" value="BAO04901.1"/>
    <property type="molecule type" value="Genomic_DNA"/>
</dbReference>
<evidence type="ECO:0000313" key="1">
    <source>
        <dbReference type="EMBL" id="BAO04901.1"/>
    </source>
</evidence>
<reference evidence="1" key="1">
    <citation type="submission" date="2013-10" db="EMBL/GenBank/DDBJ databases">
        <title>Draft genome sequence of Clostridium botulinum type B strain Osaka05.</title>
        <authorList>
            <person name="Sakaguchi Y."/>
            <person name="Hosomi K."/>
            <person name="Uchiyama J."/>
            <person name="Ogura Y."/>
            <person name="Sakaguchi M."/>
            <person name="Kohda T."/>
            <person name="Mukamoto M."/>
            <person name="Misawa N."/>
            <person name="Matsuzaki S."/>
            <person name="Hayashi T."/>
            <person name="Kozaki S."/>
        </authorList>
    </citation>
    <scope>NUCLEOTIDE SEQUENCE</scope>
    <source>
        <strain evidence="1">Osaka05</strain>
    </source>
</reference>
<dbReference type="Proteomes" id="UP000054164">
    <property type="component" value="Unassembled WGS sequence"/>
</dbReference>
<sequence>MASRGLDLLRLEGGYAVGNLNSYWAKPLANGAVVSEDKIENFTFVEVYFENGVRKCKYLTDAKKSDEVFLVTTPERRLPEETLKDFYNSKGEFARLHILEKSLRFESSKVTLNSGVTTVKEGFVAHFDPTSKTYIISDPASAHADYATAGIKLEVVTIGTELGYEQGITVYRFEVKKIA</sequence>
<organism evidence="1">
    <name type="scientific">Clostridium botulinum B str. Osaka05</name>
    <dbReference type="NCBI Taxonomy" id="1407017"/>
    <lineage>
        <taxon>Bacteria</taxon>
        <taxon>Bacillati</taxon>
        <taxon>Bacillota</taxon>
        <taxon>Clostridia</taxon>
        <taxon>Eubacteriales</taxon>
        <taxon>Clostridiaceae</taxon>
        <taxon>Clostridium</taxon>
    </lineage>
</organism>
<dbReference type="AlphaFoldDB" id="A0A060N372"/>
<proteinExistence type="predicted"/>
<accession>A0A060N372</accession>